<keyword evidence="6" id="KW-0067">ATP-binding</keyword>
<evidence type="ECO:0000256" key="2">
    <source>
        <dbReference type="ARBA" id="ARBA00012104"/>
    </source>
</evidence>
<sequence>MKSVLSIQSHVAHGYVGGRAAIFPLQTQGWEVDNINTVNFSNHTGYGSFTGTSLSTDELDEILSQLIRLNIKYSAIITGYIPNSALIYMTHRYVQEFKKLHSNMIYLLDPVMGDNNYLYVDKSCVKEYKSILKSKIVDIITPNQFELELLTNIKITNKYSLVQAIKTLHDEFNIPYVVVTSVSGEIFEDDYIHCVISTKFHPIQVFSVPTIKSYFTGVGDLFSALLLDKMEKNKSIVDESERLSRSVNQVLTIMAKTLKLTHRLGIQQALKDEEHSPGAGHKTITGQMNNGDTMKYFELKVIQAKDYYDYNGHGEFVESVLDLS</sequence>
<dbReference type="Pfam" id="PF08543">
    <property type="entry name" value="Phos_pyr_kin"/>
    <property type="match status" value="1"/>
</dbReference>
<dbReference type="Gene3D" id="3.40.1190.20">
    <property type="match status" value="1"/>
</dbReference>
<gene>
    <name evidence="8" type="ORF">CTRG_04277</name>
</gene>
<dbReference type="EC" id="2.7.1.35" evidence="2"/>
<evidence type="ECO:0000256" key="3">
    <source>
        <dbReference type="ARBA" id="ARBA00022679"/>
    </source>
</evidence>
<feature type="domain" description="Pyridoxamine kinase/Phosphomethylpyrimidine kinase" evidence="7">
    <location>
        <begin position="57"/>
        <end position="238"/>
    </location>
</feature>
<dbReference type="VEuPathDB" id="FungiDB:CTRG_04277"/>
<evidence type="ECO:0000256" key="6">
    <source>
        <dbReference type="ARBA" id="ARBA00022840"/>
    </source>
</evidence>
<keyword evidence="5" id="KW-0418">Kinase</keyword>
<evidence type="ECO:0000259" key="7">
    <source>
        <dbReference type="Pfam" id="PF08543"/>
    </source>
</evidence>
<keyword evidence="3" id="KW-0808">Transferase</keyword>
<dbReference type="InterPro" id="IPR029056">
    <property type="entry name" value="Ribokinase-like"/>
</dbReference>
<dbReference type="GO" id="GO:0009443">
    <property type="term" value="P:pyridoxal 5'-phosphate salvage"/>
    <property type="evidence" value="ECO:0007669"/>
    <property type="project" value="InterPro"/>
</dbReference>
<dbReference type="GO" id="GO:0005524">
    <property type="term" value="F:ATP binding"/>
    <property type="evidence" value="ECO:0007669"/>
    <property type="project" value="UniProtKB-KW"/>
</dbReference>
<dbReference type="eggNOG" id="KOG2599">
    <property type="taxonomic scope" value="Eukaryota"/>
</dbReference>
<dbReference type="GeneID" id="8298827"/>
<dbReference type="Proteomes" id="UP000002037">
    <property type="component" value="Unassembled WGS sequence"/>
</dbReference>
<dbReference type="OrthoDB" id="2104723at2759"/>
<dbReference type="KEGG" id="ctp:CTRG_04277"/>
<dbReference type="GO" id="GO:0005829">
    <property type="term" value="C:cytosol"/>
    <property type="evidence" value="ECO:0007669"/>
    <property type="project" value="TreeGrafter"/>
</dbReference>
<dbReference type="HOGENOM" id="CLU_046496_1_0_1"/>
<dbReference type="NCBIfam" id="TIGR00687">
    <property type="entry name" value="pyridox_kin"/>
    <property type="match status" value="1"/>
</dbReference>
<evidence type="ECO:0000313" key="8">
    <source>
        <dbReference type="EMBL" id="EER32606.1"/>
    </source>
</evidence>
<keyword evidence="9" id="KW-1185">Reference proteome</keyword>
<organism evidence="8 9">
    <name type="scientific">Candida tropicalis (strain ATCC MYA-3404 / T1)</name>
    <name type="common">Yeast</name>
    <dbReference type="NCBI Taxonomy" id="294747"/>
    <lineage>
        <taxon>Eukaryota</taxon>
        <taxon>Fungi</taxon>
        <taxon>Dikarya</taxon>
        <taxon>Ascomycota</taxon>
        <taxon>Saccharomycotina</taxon>
        <taxon>Pichiomycetes</taxon>
        <taxon>Debaryomycetaceae</taxon>
        <taxon>Candida/Lodderomyces clade</taxon>
        <taxon>Candida</taxon>
    </lineage>
</organism>
<evidence type="ECO:0000256" key="5">
    <source>
        <dbReference type="ARBA" id="ARBA00022777"/>
    </source>
</evidence>
<proteinExistence type="inferred from homology"/>
<dbReference type="PANTHER" id="PTHR10534:SF2">
    <property type="entry name" value="PYRIDOXAL KINASE"/>
    <property type="match status" value="1"/>
</dbReference>
<keyword evidence="4" id="KW-0547">Nucleotide-binding</keyword>
<comment type="similarity">
    <text evidence="1">Belongs to the pyridoxine kinase family.</text>
</comment>
<reference evidence="8 9" key="1">
    <citation type="journal article" date="2009" name="Nature">
        <title>Evolution of pathogenicity and sexual reproduction in eight Candida genomes.</title>
        <authorList>
            <person name="Butler G."/>
            <person name="Rasmussen M.D."/>
            <person name="Lin M.F."/>
            <person name="Santos M.A."/>
            <person name="Sakthikumar S."/>
            <person name="Munro C.A."/>
            <person name="Rheinbay E."/>
            <person name="Grabherr M."/>
            <person name="Forche A."/>
            <person name="Reedy J.L."/>
            <person name="Agrafioti I."/>
            <person name="Arnaud M.B."/>
            <person name="Bates S."/>
            <person name="Brown A.J."/>
            <person name="Brunke S."/>
            <person name="Costanzo M.C."/>
            <person name="Fitzpatrick D.A."/>
            <person name="de Groot P.W."/>
            <person name="Harris D."/>
            <person name="Hoyer L.L."/>
            <person name="Hube B."/>
            <person name="Klis F.M."/>
            <person name="Kodira C."/>
            <person name="Lennard N."/>
            <person name="Logue M.E."/>
            <person name="Martin R."/>
            <person name="Neiman A.M."/>
            <person name="Nikolaou E."/>
            <person name="Quail M.A."/>
            <person name="Quinn J."/>
            <person name="Santos M.C."/>
            <person name="Schmitzberger F.F."/>
            <person name="Sherlock G."/>
            <person name="Shah P."/>
            <person name="Silverstein K.A."/>
            <person name="Skrzypek M.S."/>
            <person name="Soll D."/>
            <person name="Staggs R."/>
            <person name="Stansfield I."/>
            <person name="Stumpf M.P."/>
            <person name="Sudbery P.E."/>
            <person name="Srikantha T."/>
            <person name="Zeng Q."/>
            <person name="Berman J."/>
            <person name="Berriman M."/>
            <person name="Heitman J."/>
            <person name="Gow N.A."/>
            <person name="Lorenz M.C."/>
            <person name="Birren B.W."/>
            <person name="Kellis M."/>
            <person name="Cuomo C.A."/>
        </authorList>
    </citation>
    <scope>NUCLEOTIDE SEQUENCE [LARGE SCALE GENOMIC DNA]</scope>
    <source>
        <strain evidence="9">ATCC MYA-3404 / T1</strain>
    </source>
</reference>
<dbReference type="EMBL" id="GG692399">
    <property type="protein sequence ID" value="EER32606.1"/>
    <property type="molecule type" value="Genomic_DNA"/>
</dbReference>
<dbReference type="GO" id="GO:0008478">
    <property type="term" value="F:pyridoxal kinase activity"/>
    <property type="evidence" value="ECO:0007669"/>
    <property type="project" value="UniProtKB-EC"/>
</dbReference>
<evidence type="ECO:0000313" key="9">
    <source>
        <dbReference type="Proteomes" id="UP000002037"/>
    </source>
</evidence>
<dbReference type="InterPro" id="IPR013749">
    <property type="entry name" value="PM/HMP-P_kinase-1"/>
</dbReference>
<evidence type="ECO:0000256" key="1">
    <source>
        <dbReference type="ARBA" id="ARBA00008805"/>
    </source>
</evidence>
<name>C5MDH6_CANTT</name>
<dbReference type="CDD" id="cd01173">
    <property type="entry name" value="pyridoxal_pyridoxamine_kinase"/>
    <property type="match status" value="1"/>
</dbReference>
<protein>
    <recommendedName>
        <fullName evidence="2">pyridoxal kinase</fullName>
        <ecNumber evidence="2">2.7.1.35</ecNumber>
    </recommendedName>
</protein>
<dbReference type="RefSeq" id="XP_002549980.1">
    <property type="nucleotide sequence ID" value="XM_002549934.1"/>
</dbReference>
<dbReference type="SUPFAM" id="SSF53613">
    <property type="entry name" value="Ribokinase-like"/>
    <property type="match status" value="1"/>
</dbReference>
<dbReference type="GO" id="GO:0005777">
    <property type="term" value="C:peroxisome"/>
    <property type="evidence" value="ECO:0007669"/>
    <property type="project" value="EnsemblFungi"/>
</dbReference>
<evidence type="ECO:0000256" key="4">
    <source>
        <dbReference type="ARBA" id="ARBA00022741"/>
    </source>
</evidence>
<accession>C5MDH6</accession>
<dbReference type="AlphaFoldDB" id="C5MDH6"/>
<dbReference type="InterPro" id="IPR004625">
    <property type="entry name" value="PyrdxlKinase"/>
</dbReference>
<dbReference type="PANTHER" id="PTHR10534">
    <property type="entry name" value="PYRIDOXAL KINASE"/>
    <property type="match status" value="1"/>
</dbReference>
<dbReference type="STRING" id="294747.C5MDH6"/>